<comment type="caution">
    <text evidence="1">The sequence shown here is derived from an EMBL/GenBank/DDBJ whole genome shotgun (WGS) entry which is preliminary data.</text>
</comment>
<reference evidence="2" key="1">
    <citation type="journal article" date="2019" name="Int. J. Syst. Evol. Microbiol.">
        <title>The Global Catalogue of Microorganisms (GCM) 10K type strain sequencing project: providing services to taxonomists for standard genome sequencing and annotation.</title>
        <authorList>
            <consortium name="The Broad Institute Genomics Platform"/>
            <consortium name="The Broad Institute Genome Sequencing Center for Infectious Disease"/>
            <person name="Wu L."/>
            <person name="Ma J."/>
        </authorList>
    </citation>
    <scope>NUCLEOTIDE SEQUENCE [LARGE SCALE GENOMIC DNA]</scope>
    <source>
        <strain evidence="2">JCM 12165</strain>
    </source>
</reference>
<proteinExistence type="predicted"/>
<name>A0ABW4FR68_9PSEU</name>
<dbReference type="EMBL" id="JBHUCP010000023">
    <property type="protein sequence ID" value="MFD1533035.1"/>
    <property type="molecule type" value="Genomic_DNA"/>
</dbReference>
<evidence type="ECO:0000313" key="2">
    <source>
        <dbReference type="Proteomes" id="UP001597145"/>
    </source>
</evidence>
<gene>
    <name evidence="1" type="ORF">ACFSCY_26785</name>
</gene>
<dbReference type="Proteomes" id="UP001597145">
    <property type="component" value="Unassembled WGS sequence"/>
</dbReference>
<sequence>MIETIDHGAICMGEPAGNGGPGRSGPATPAGVVHALARLATGADAHRRGAGAGPVNRLLSALAGTVGGGRAHDPEFGGALVVELARRYLQAVRDHARGTAVPRVWQVVLDAWADPGAEPGRITLVGAHALVGHDLPPAVVSTCTLLGRTPGPAERGDLQATVALLAYLACDAAGRSADAATREEATGLELVLARGEPWRQAEHLWTVRGRPSETERDRDALDRRAALVVRGVLAAGS</sequence>
<organism evidence="1 2">
    <name type="scientific">Pseudonocardia aurantiaca</name>
    <dbReference type="NCBI Taxonomy" id="75290"/>
    <lineage>
        <taxon>Bacteria</taxon>
        <taxon>Bacillati</taxon>
        <taxon>Actinomycetota</taxon>
        <taxon>Actinomycetes</taxon>
        <taxon>Pseudonocardiales</taxon>
        <taxon>Pseudonocardiaceae</taxon>
        <taxon>Pseudonocardia</taxon>
    </lineage>
</organism>
<evidence type="ECO:0000313" key="1">
    <source>
        <dbReference type="EMBL" id="MFD1533035.1"/>
    </source>
</evidence>
<dbReference type="RefSeq" id="WP_343983186.1">
    <property type="nucleotide sequence ID" value="NZ_BAAAJG010000016.1"/>
</dbReference>
<keyword evidence="2" id="KW-1185">Reference proteome</keyword>
<dbReference type="InterPro" id="IPR046037">
    <property type="entry name" value="DUF5995"/>
</dbReference>
<dbReference type="Pfam" id="PF19458">
    <property type="entry name" value="DUF5995"/>
    <property type="match status" value="1"/>
</dbReference>
<accession>A0ABW4FR68</accession>
<protein>
    <submittedName>
        <fullName evidence="1">DUF5995 family protein</fullName>
    </submittedName>
</protein>